<protein>
    <submittedName>
        <fullName evidence="1">Nose resistant to fluoxetine protein 6</fullName>
    </submittedName>
</protein>
<sequence length="84" mass="9655">IIKEIQTTIFAFYQLTHRFGICVPSTCNADDMQMLGAQVGKPLNYGIRVSRCLVKEEIRVEVIHIVVLYVNNLFNYIVFLVSFT</sequence>
<gene>
    <name evidence="1" type="primary">nrf-6_73</name>
    <name evidence="1" type="ORF">TNCT_550741</name>
</gene>
<name>A0A8X6FT26_TRICU</name>
<evidence type="ECO:0000313" key="2">
    <source>
        <dbReference type="Proteomes" id="UP000887116"/>
    </source>
</evidence>
<dbReference type="EMBL" id="BMAO01033230">
    <property type="protein sequence ID" value="GFQ87983.1"/>
    <property type="molecule type" value="Genomic_DNA"/>
</dbReference>
<accession>A0A8X6FT26</accession>
<keyword evidence="2" id="KW-1185">Reference proteome</keyword>
<dbReference type="AlphaFoldDB" id="A0A8X6FT26"/>
<organism evidence="1 2">
    <name type="scientific">Trichonephila clavata</name>
    <name type="common">Joro spider</name>
    <name type="synonym">Nephila clavata</name>
    <dbReference type="NCBI Taxonomy" id="2740835"/>
    <lineage>
        <taxon>Eukaryota</taxon>
        <taxon>Metazoa</taxon>
        <taxon>Ecdysozoa</taxon>
        <taxon>Arthropoda</taxon>
        <taxon>Chelicerata</taxon>
        <taxon>Arachnida</taxon>
        <taxon>Araneae</taxon>
        <taxon>Araneomorphae</taxon>
        <taxon>Entelegynae</taxon>
        <taxon>Araneoidea</taxon>
        <taxon>Nephilidae</taxon>
        <taxon>Trichonephila</taxon>
    </lineage>
</organism>
<proteinExistence type="predicted"/>
<dbReference type="Proteomes" id="UP000887116">
    <property type="component" value="Unassembled WGS sequence"/>
</dbReference>
<comment type="caution">
    <text evidence="1">The sequence shown here is derived from an EMBL/GenBank/DDBJ whole genome shotgun (WGS) entry which is preliminary data.</text>
</comment>
<feature type="non-terminal residue" evidence="1">
    <location>
        <position position="1"/>
    </location>
</feature>
<evidence type="ECO:0000313" key="1">
    <source>
        <dbReference type="EMBL" id="GFQ87983.1"/>
    </source>
</evidence>
<reference evidence="1" key="1">
    <citation type="submission" date="2020-07" db="EMBL/GenBank/DDBJ databases">
        <title>Multicomponent nature underlies the extraordinary mechanical properties of spider dragline silk.</title>
        <authorList>
            <person name="Kono N."/>
            <person name="Nakamura H."/>
            <person name="Mori M."/>
            <person name="Yoshida Y."/>
            <person name="Ohtoshi R."/>
            <person name="Malay A.D."/>
            <person name="Moran D.A.P."/>
            <person name="Tomita M."/>
            <person name="Numata K."/>
            <person name="Arakawa K."/>
        </authorList>
    </citation>
    <scope>NUCLEOTIDE SEQUENCE</scope>
</reference>